<evidence type="ECO:0000259" key="1">
    <source>
        <dbReference type="Pfam" id="PF00149"/>
    </source>
</evidence>
<organism evidence="2 3">
    <name type="scientific">Candidatus Limivivens merdigallinarum</name>
    <dbReference type="NCBI Taxonomy" id="2840859"/>
    <lineage>
        <taxon>Bacteria</taxon>
        <taxon>Bacillati</taxon>
        <taxon>Bacillota</taxon>
        <taxon>Clostridia</taxon>
        <taxon>Lachnospirales</taxon>
        <taxon>Lachnospiraceae</taxon>
        <taxon>Lachnospiraceae incertae sedis</taxon>
        <taxon>Candidatus Limivivens</taxon>
    </lineage>
</organism>
<dbReference type="Proteomes" id="UP000886886">
    <property type="component" value="Unassembled WGS sequence"/>
</dbReference>
<sequence length="235" mass="27519">MKVLVIPDIHLKPHMFRQAGSLMERGVAERAVCLMDLPDDWGQEYHISLYEETFDEAIIFAKKYPDTLWVYGNHDLCYLWDERESGYSAMAAPTVQRKLSELQRALPEGNEIRYIQKIDQVLFCHGGILDSFVRQNVPPSKYHDVDEVVRTINRLPREAMWHDSSPIWHRPQHWAGKLYKPRKLLQVVGHTPVEQIYREGNVISCDVFSTYMDGRAIGTEEYLVMDTETWEFFTI</sequence>
<evidence type="ECO:0000313" key="2">
    <source>
        <dbReference type="EMBL" id="HIQ95333.1"/>
    </source>
</evidence>
<evidence type="ECO:0000313" key="3">
    <source>
        <dbReference type="Proteomes" id="UP000886886"/>
    </source>
</evidence>
<gene>
    <name evidence="2" type="ORF">IAB26_02110</name>
</gene>
<proteinExistence type="predicted"/>
<name>A0A9D0ZTK0_9FIRM</name>
<reference evidence="2" key="1">
    <citation type="submission" date="2020-10" db="EMBL/GenBank/DDBJ databases">
        <authorList>
            <person name="Gilroy R."/>
        </authorList>
    </citation>
    <scope>NUCLEOTIDE SEQUENCE</scope>
    <source>
        <strain evidence="2">ChiSjej3B21-11622</strain>
    </source>
</reference>
<dbReference type="Gene3D" id="3.60.21.10">
    <property type="match status" value="1"/>
</dbReference>
<dbReference type="GO" id="GO:0016787">
    <property type="term" value="F:hydrolase activity"/>
    <property type="evidence" value="ECO:0007669"/>
    <property type="project" value="InterPro"/>
</dbReference>
<dbReference type="EMBL" id="DVFT01000028">
    <property type="protein sequence ID" value="HIQ95333.1"/>
    <property type="molecule type" value="Genomic_DNA"/>
</dbReference>
<dbReference type="Pfam" id="PF00149">
    <property type="entry name" value="Metallophos"/>
    <property type="match status" value="1"/>
</dbReference>
<dbReference type="SUPFAM" id="SSF56300">
    <property type="entry name" value="Metallo-dependent phosphatases"/>
    <property type="match status" value="1"/>
</dbReference>
<comment type="caution">
    <text evidence="2">The sequence shown here is derived from an EMBL/GenBank/DDBJ whole genome shotgun (WGS) entry which is preliminary data.</text>
</comment>
<protein>
    <submittedName>
        <fullName evidence="2">Metallophosphoesterase</fullName>
    </submittedName>
</protein>
<dbReference type="InterPro" id="IPR004843">
    <property type="entry name" value="Calcineurin-like_PHP"/>
</dbReference>
<dbReference type="AlphaFoldDB" id="A0A9D0ZTK0"/>
<feature type="domain" description="Calcineurin-like phosphoesterase" evidence="1">
    <location>
        <begin position="1"/>
        <end position="194"/>
    </location>
</feature>
<dbReference type="InterPro" id="IPR029052">
    <property type="entry name" value="Metallo-depent_PP-like"/>
</dbReference>
<reference evidence="2" key="2">
    <citation type="journal article" date="2021" name="PeerJ">
        <title>Extensive microbial diversity within the chicken gut microbiome revealed by metagenomics and culture.</title>
        <authorList>
            <person name="Gilroy R."/>
            <person name="Ravi A."/>
            <person name="Getino M."/>
            <person name="Pursley I."/>
            <person name="Horton D.L."/>
            <person name="Alikhan N.F."/>
            <person name="Baker D."/>
            <person name="Gharbi K."/>
            <person name="Hall N."/>
            <person name="Watson M."/>
            <person name="Adriaenssens E.M."/>
            <person name="Foster-Nyarko E."/>
            <person name="Jarju S."/>
            <person name="Secka A."/>
            <person name="Antonio M."/>
            <person name="Oren A."/>
            <person name="Chaudhuri R.R."/>
            <person name="La Ragione R."/>
            <person name="Hildebrand F."/>
            <person name="Pallen M.J."/>
        </authorList>
    </citation>
    <scope>NUCLEOTIDE SEQUENCE</scope>
    <source>
        <strain evidence="2">ChiSjej3B21-11622</strain>
    </source>
</reference>
<accession>A0A9D0ZTK0</accession>